<name>A0A7J7MZ33_9MAGN</name>
<dbReference type="Gene3D" id="2.80.10.50">
    <property type="match status" value="1"/>
</dbReference>
<dbReference type="PANTHER" id="PTHR31151:SF0">
    <property type="entry name" value="PROLINE-TRNA LIGASE (DUF1680)"/>
    <property type="match status" value="1"/>
</dbReference>
<dbReference type="GO" id="GO:0046556">
    <property type="term" value="F:alpha-L-arabinofuranosidase activity"/>
    <property type="evidence" value="ECO:0007669"/>
    <property type="project" value="InterPro"/>
</dbReference>
<reference evidence="1 2" key="1">
    <citation type="journal article" date="2020" name="IScience">
        <title>Genome Sequencing of the Endangered Kingdonia uniflora (Circaeasteraceae, Ranunculales) Reveals Potential Mechanisms of Evolutionary Specialization.</title>
        <authorList>
            <person name="Sun Y."/>
            <person name="Deng T."/>
            <person name="Zhang A."/>
            <person name="Moore M.J."/>
            <person name="Landis J.B."/>
            <person name="Lin N."/>
            <person name="Zhang H."/>
            <person name="Zhang X."/>
            <person name="Huang J."/>
            <person name="Zhang X."/>
            <person name="Sun H."/>
            <person name="Wang H."/>
        </authorList>
    </citation>
    <scope>NUCLEOTIDE SEQUENCE [LARGE SCALE GENOMIC DNA]</scope>
    <source>
        <strain evidence="1">TB1705</strain>
        <tissue evidence="1">Leaf</tissue>
    </source>
</reference>
<dbReference type="SUPFAM" id="SSF110221">
    <property type="entry name" value="AbfB domain"/>
    <property type="match status" value="1"/>
</dbReference>
<proteinExistence type="predicted"/>
<dbReference type="AlphaFoldDB" id="A0A7J7MZ33"/>
<dbReference type="Proteomes" id="UP000541444">
    <property type="component" value="Unassembled WGS sequence"/>
</dbReference>
<feature type="non-terminal residue" evidence="1">
    <location>
        <position position="1"/>
    </location>
</feature>
<evidence type="ECO:0000313" key="1">
    <source>
        <dbReference type="EMBL" id="KAF6160126.1"/>
    </source>
</evidence>
<comment type="caution">
    <text evidence="1">The sequence shown here is derived from an EMBL/GenBank/DDBJ whole genome shotgun (WGS) entry which is preliminary data.</text>
</comment>
<sequence length="101" mass="10830">GTTTSLYDWITPIPFQVVVGLDGKVNSISLESGSEKGCFVYCEINDKGSTSIKLSSKSNTADSGFKQAACFNLREGLSEFHPMSFVAKGAKRISCLCHCLA</sequence>
<organism evidence="1 2">
    <name type="scientific">Kingdonia uniflora</name>
    <dbReference type="NCBI Taxonomy" id="39325"/>
    <lineage>
        <taxon>Eukaryota</taxon>
        <taxon>Viridiplantae</taxon>
        <taxon>Streptophyta</taxon>
        <taxon>Embryophyta</taxon>
        <taxon>Tracheophyta</taxon>
        <taxon>Spermatophyta</taxon>
        <taxon>Magnoliopsida</taxon>
        <taxon>Ranunculales</taxon>
        <taxon>Circaeasteraceae</taxon>
        <taxon>Kingdonia</taxon>
    </lineage>
</organism>
<gene>
    <name evidence="1" type="ORF">GIB67_016562</name>
</gene>
<dbReference type="OrthoDB" id="1704443at2759"/>
<dbReference type="GO" id="GO:0046373">
    <property type="term" value="P:L-arabinose metabolic process"/>
    <property type="evidence" value="ECO:0007669"/>
    <property type="project" value="InterPro"/>
</dbReference>
<evidence type="ECO:0000313" key="2">
    <source>
        <dbReference type="Proteomes" id="UP000541444"/>
    </source>
</evidence>
<dbReference type="EMBL" id="JACGCM010001166">
    <property type="protein sequence ID" value="KAF6160126.1"/>
    <property type="molecule type" value="Genomic_DNA"/>
</dbReference>
<keyword evidence="2" id="KW-1185">Reference proteome</keyword>
<dbReference type="PANTHER" id="PTHR31151">
    <property type="entry name" value="PROLINE-TRNA LIGASE (DUF1680)"/>
    <property type="match status" value="1"/>
</dbReference>
<protein>
    <submittedName>
        <fullName evidence="1">Uncharacterized protein</fullName>
    </submittedName>
</protein>
<dbReference type="InterPro" id="IPR036195">
    <property type="entry name" value="AbfB_ABD_sf"/>
</dbReference>
<accession>A0A7J7MZ33</accession>